<feature type="transmembrane region" description="Helical" evidence="7">
    <location>
        <begin position="215"/>
        <end position="233"/>
    </location>
</feature>
<protein>
    <submittedName>
        <fullName evidence="9">Type II secretion system F family protein</fullName>
    </submittedName>
</protein>
<reference evidence="9 10" key="1">
    <citation type="submission" date="2020-12" db="EMBL/GenBank/DDBJ databases">
        <title>Pseudomonas schmalbachii sp. nov. isolated from millipede gut.</title>
        <authorList>
            <person name="Shelomi M."/>
        </authorList>
    </citation>
    <scope>NUCLEOTIDE SEQUENCE [LARGE SCALE GENOMIC DNA]</scope>
    <source>
        <strain evidence="9 10">Milli4</strain>
    </source>
</reference>
<keyword evidence="6 7" id="KW-0472">Membrane</keyword>
<evidence type="ECO:0000259" key="8">
    <source>
        <dbReference type="Pfam" id="PF00482"/>
    </source>
</evidence>
<evidence type="ECO:0000256" key="6">
    <source>
        <dbReference type="ARBA" id="ARBA00023136"/>
    </source>
</evidence>
<dbReference type="PANTHER" id="PTHR30012:SF0">
    <property type="entry name" value="TYPE II SECRETION SYSTEM PROTEIN F-RELATED"/>
    <property type="match status" value="1"/>
</dbReference>
<sequence length="396" mass="43049">MRFHYQAVDRHGKRCKGEVNVASQADALRQLDHQGLTPLHLHPVQRVAPRGGRRLRAEELNMALYELATLLAAGVSLAEAVEAQERSTQHPRIASALQSMGEGLRQGKSFPQVLELAGLPLPRYAYQLVAAGEMTGNLATALRDCVEQMEYERRTRDEIRNALIYPSILVLSGVGAVAMMFVFVVPKFANLLEHADKLPWLAWAVLSSGVWSKAHAIPLLLAMVLAVFVGGALSRHQAVRGRVLDGVLRLPLLGEWLLQAEIAQWSKVLGTLLGNRVALVDALRLAGESVRIGHQRELLERVTQDVRGGAALSTALEHRQAITATGGNLVRVGEKSGRLADMLDSLASLYEEQGRSRMRKVLALVEPLAILLIGAVFGVIITGVVLAITSANDIVM</sequence>
<keyword evidence="4 7" id="KW-0812">Transmembrane</keyword>
<evidence type="ECO:0000256" key="7">
    <source>
        <dbReference type="SAM" id="Phobius"/>
    </source>
</evidence>
<evidence type="ECO:0000256" key="3">
    <source>
        <dbReference type="ARBA" id="ARBA00022475"/>
    </source>
</evidence>
<dbReference type="InterPro" id="IPR003004">
    <property type="entry name" value="GspF/PilC"/>
</dbReference>
<dbReference type="Gene3D" id="1.20.81.30">
    <property type="entry name" value="Type II secretion system (T2SS), domain F"/>
    <property type="match status" value="2"/>
</dbReference>
<dbReference type="EMBL" id="JAELYA010000001">
    <property type="protein sequence ID" value="MBO3274600.1"/>
    <property type="molecule type" value="Genomic_DNA"/>
</dbReference>
<evidence type="ECO:0000256" key="1">
    <source>
        <dbReference type="ARBA" id="ARBA00004651"/>
    </source>
</evidence>
<name>A0ABS3TLR0_9PSED</name>
<dbReference type="InterPro" id="IPR018076">
    <property type="entry name" value="T2SS_GspF_dom"/>
</dbReference>
<feature type="transmembrane region" description="Helical" evidence="7">
    <location>
        <begin position="163"/>
        <end position="185"/>
    </location>
</feature>
<accession>A0ABS3TLR0</accession>
<dbReference type="RefSeq" id="WP_208312402.1">
    <property type="nucleotide sequence ID" value="NZ_JAELYA010000001.1"/>
</dbReference>
<evidence type="ECO:0000256" key="5">
    <source>
        <dbReference type="ARBA" id="ARBA00022989"/>
    </source>
</evidence>
<gene>
    <name evidence="9" type="ORF">JFY56_05155</name>
</gene>
<dbReference type="Proteomes" id="UP000669060">
    <property type="component" value="Unassembled WGS sequence"/>
</dbReference>
<keyword evidence="3" id="KW-1003">Cell membrane</keyword>
<organism evidence="9 10">
    <name type="scientific">Pseudomonas schmalbachii</name>
    <dbReference type="NCBI Taxonomy" id="2816993"/>
    <lineage>
        <taxon>Bacteria</taxon>
        <taxon>Pseudomonadati</taxon>
        <taxon>Pseudomonadota</taxon>
        <taxon>Gammaproteobacteria</taxon>
        <taxon>Pseudomonadales</taxon>
        <taxon>Pseudomonadaceae</taxon>
        <taxon>Pseudomonas</taxon>
    </lineage>
</organism>
<feature type="transmembrane region" description="Helical" evidence="7">
    <location>
        <begin position="361"/>
        <end position="388"/>
    </location>
</feature>
<dbReference type="Pfam" id="PF00482">
    <property type="entry name" value="T2SSF"/>
    <property type="match status" value="2"/>
</dbReference>
<proteinExistence type="inferred from homology"/>
<dbReference type="PRINTS" id="PR00812">
    <property type="entry name" value="BCTERIALGSPF"/>
</dbReference>
<dbReference type="PANTHER" id="PTHR30012">
    <property type="entry name" value="GENERAL SECRETION PATHWAY PROTEIN"/>
    <property type="match status" value="1"/>
</dbReference>
<keyword evidence="5 7" id="KW-1133">Transmembrane helix</keyword>
<comment type="subcellular location">
    <subcellularLocation>
        <location evidence="1">Cell membrane</location>
        <topology evidence="1">Multi-pass membrane protein</topology>
    </subcellularLocation>
</comment>
<evidence type="ECO:0000313" key="10">
    <source>
        <dbReference type="Proteomes" id="UP000669060"/>
    </source>
</evidence>
<dbReference type="InterPro" id="IPR042094">
    <property type="entry name" value="T2SS_GspF_sf"/>
</dbReference>
<evidence type="ECO:0000313" key="9">
    <source>
        <dbReference type="EMBL" id="MBO3274600.1"/>
    </source>
</evidence>
<feature type="domain" description="Type II secretion system protein GspF" evidence="8">
    <location>
        <begin position="266"/>
        <end position="386"/>
    </location>
</feature>
<comment type="similarity">
    <text evidence="2">Belongs to the GSP F family.</text>
</comment>
<comment type="caution">
    <text evidence="9">The sequence shown here is derived from an EMBL/GenBank/DDBJ whole genome shotgun (WGS) entry which is preliminary data.</text>
</comment>
<evidence type="ECO:0000256" key="2">
    <source>
        <dbReference type="ARBA" id="ARBA00005745"/>
    </source>
</evidence>
<keyword evidence="10" id="KW-1185">Reference proteome</keyword>
<evidence type="ECO:0000256" key="4">
    <source>
        <dbReference type="ARBA" id="ARBA00022692"/>
    </source>
</evidence>
<feature type="domain" description="Type II secretion system protein GspF" evidence="8">
    <location>
        <begin position="64"/>
        <end position="186"/>
    </location>
</feature>